<gene>
    <name evidence="2" type="ORF">AVL62_12215</name>
</gene>
<dbReference type="STRING" id="767452.AVL62_12215"/>
<protein>
    <recommendedName>
        <fullName evidence="4">Histone deacetylase</fullName>
    </recommendedName>
</protein>
<evidence type="ECO:0000256" key="1">
    <source>
        <dbReference type="SAM" id="MobiDB-lite"/>
    </source>
</evidence>
<name>A0A0W8IAD8_9MICO</name>
<keyword evidence="3" id="KW-1185">Reference proteome</keyword>
<organism evidence="2 3">
    <name type="scientific">Serinicoccus chungangensis</name>
    <dbReference type="NCBI Taxonomy" id="767452"/>
    <lineage>
        <taxon>Bacteria</taxon>
        <taxon>Bacillati</taxon>
        <taxon>Actinomycetota</taxon>
        <taxon>Actinomycetes</taxon>
        <taxon>Micrococcales</taxon>
        <taxon>Ornithinimicrobiaceae</taxon>
        <taxon>Serinicoccus</taxon>
    </lineage>
</organism>
<dbReference type="EMBL" id="LQBL01000011">
    <property type="protein sequence ID" value="KUG56885.1"/>
    <property type="molecule type" value="Genomic_DNA"/>
</dbReference>
<dbReference type="Proteomes" id="UP000054837">
    <property type="component" value="Unassembled WGS sequence"/>
</dbReference>
<evidence type="ECO:0000313" key="3">
    <source>
        <dbReference type="Proteomes" id="UP000054837"/>
    </source>
</evidence>
<dbReference type="Gene3D" id="3.10.490.10">
    <property type="entry name" value="Gamma-glutamyl cyclotransferase-like"/>
    <property type="match status" value="1"/>
</dbReference>
<dbReference type="OrthoDB" id="3470041at2"/>
<evidence type="ECO:0000313" key="2">
    <source>
        <dbReference type="EMBL" id="KUG56885.1"/>
    </source>
</evidence>
<accession>A0A0W8IAD8</accession>
<dbReference type="AlphaFoldDB" id="A0A0W8IAD8"/>
<feature type="region of interest" description="Disordered" evidence="1">
    <location>
        <begin position="26"/>
        <end position="49"/>
    </location>
</feature>
<comment type="caution">
    <text evidence="2">The sequence shown here is derived from an EMBL/GenBank/DDBJ whole genome shotgun (WGS) entry which is preliminary data.</text>
</comment>
<proteinExistence type="predicted"/>
<evidence type="ECO:0008006" key="4">
    <source>
        <dbReference type="Google" id="ProtNLM"/>
    </source>
</evidence>
<sequence>MRVWYAAYGSNLSRHRFLTYLQGGTASGARRTQTGARDPQPPTGDRPVHLPGRLHFGWESVTWGGGIAFYVPGEDPRGVAARAYLLTAEQFLDVAAQEMHREPRGRLDLSRVLAEGYDVAGPGRYETIHRVGTIEDLPVLTFTAEDVDALGSRAPTAPYLRTIAEGLRESHGMSPEAVVDYLRATPVVEEAWSREELLECLGAAV</sequence>
<reference evidence="2 3" key="1">
    <citation type="submission" date="2015-12" db="EMBL/GenBank/DDBJ databases">
        <title>Serinicoccus chungangenesis strain CD08_5 genome sequencing and assembly.</title>
        <authorList>
            <person name="Chander A.M."/>
            <person name="Kaur G."/>
            <person name="Nair G.R."/>
            <person name="Dhawan D.K."/>
            <person name="Kochhar R.K."/>
            <person name="Mayilraj S."/>
            <person name="Bhadada S.K."/>
        </authorList>
    </citation>
    <scope>NUCLEOTIDE SEQUENCE [LARGE SCALE GENOMIC DNA]</scope>
    <source>
        <strain evidence="2 3">CD08_5</strain>
    </source>
</reference>
<dbReference type="RefSeq" id="WP_058890630.1">
    <property type="nucleotide sequence ID" value="NZ_LQBL01000011.1"/>
</dbReference>